<sequence length="320" mass="35423">MDLVRGVLRHPRPAQPDRIFDHPLVEHLAATDGHRTLIMVRERVADRLTCDPEVRPLTPAEYDQAREAATRWPTDVVLVETEPERPVRVTAGAARTTPLYLATDGPTLVGSWDMADLREHATGINPREAARLLIYRPRYSTDTLFRGVHRLTERATAHFGGSLWTSYPDPALHRTPRDLAPGADVVGAFVETMDTAMDRRPWAEESTLFHLTGGFDSGTVATRAAERHPGLFPTATLLIGGTGREQQIRRRAEMRDRVKFADPDIVIDAMKHPPLAPGCRWVRGDLISPTEDPLHNPFAQMARAVAEAGARTVVTGLGGR</sequence>
<dbReference type="Proteomes" id="UP000654947">
    <property type="component" value="Unassembled WGS sequence"/>
</dbReference>
<dbReference type="InterPro" id="IPR014729">
    <property type="entry name" value="Rossmann-like_a/b/a_fold"/>
</dbReference>
<dbReference type="AlphaFoldDB" id="A0A918XH32"/>
<proteinExistence type="predicted"/>
<evidence type="ECO:0008006" key="3">
    <source>
        <dbReference type="Google" id="ProtNLM"/>
    </source>
</evidence>
<reference evidence="1 2" key="1">
    <citation type="journal article" date="2014" name="Int. J. Syst. Evol. Microbiol.">
        <title>Complete genome sequence of Corynebacterium casei LMG S-19264T (=DSM 44701T), isolated from a smear-ripened cheese.</title>
        <authorList>
            <consortium name="US DOE Joint Genome Institute (JGI-PGF)"/>
            <person name="Walter F."/>
            <person name="Albersmeier A."/>
            <person name="Kalinowski J."/>
            <person name="Ruckert C."/>
        </authorList>
    </citation>
    <scope>NUCLEOTIDE SEQUENCE [LARGE SCALE GENOMIC DNA]</scope>
    <source>
        <strain evidence="1 2">KCTC 19473</strain>
    </source>
</reference>
<evidence type="ECO:0000313" key="1">
    <source>
        <dbReference type="EMBL" id="GHD31785.1"/>
    </source>
</evidence>
<accession>A0A918XH32</accession>
<dbReference type="SUPFAM" id="SSF52402">
    <property type="entry name" value="Adenine nucleotide alpha hydrolases-like"/>
    <property type="match status" value="1"/>
</dbReference>
<protein>
    <recommendedName>
        <fullName evidence="3">Asparagine synthase</fullName>
    </recommendedName>
</protein>
<gene>
    <name evidence="1" type="ORF">GCM10007147_34750</name>
</gene>
<comment type="caution">
    <text evidence="1">The sequence shown here is derived from an EMBL/GenBank/DDBJ whole genome shotgun (WGS) entry which is preliminary data.</text>
</comment>
<evidence type="ECO:0000313" key="2">
    <source>
        <dbReference type="Proteomes" id="UP000654947"/>
    </source>
</evidence>
<name>A0A918XH32_9ACTN</name>
<keyword evidence="2" id="KW-1185">Reference proteome</keyword>
<dbReference type="Gene3D" id="3.40.50.620">
    <property type="entry name" value="HUPs"/>
    <property type="match status" value="1"/>
</dbReference>
<dbReference type="EMBL" id="BMXL01000022">
    <property type="protein sequence ID" value="GHD31785.1"/>
    <property type="molecule type" value="Genomic_DNA"/>
</dbReference>
<organism evidence="1 2">
    <name type="scientific">Nocardiopsis kunsanensis</name>
    <dbReference type="NCBI Taxonomy" id="141693"/>
    <lineage>
        <taxon>Bacteria</taxon>
        <taxon>Bacillati</taxon>
        <taxon>Actinomycetota</taxon>
        <taxon>Actinomycetes</taxon>
        <taxon>Streptosporangiales</taxon>
        <taxon>Nocardiopsidaceae</taxon>
        <taxon>Nocardiopsis</taxon>
    </lineage>
</organism>